<dbReference type="EMBL" id="JAVKVH010000001">
    <property type="protein sequence ID" value="MDR7624994.1"/>
    <property type="molecule type" value="Genomic_DNA"/>
</dbReference>
<dbReference type="RefSeq" id="WP_194959157.1">
    <property type="nucleotide sequence ID" value="NZ_CP133786.1"/>
</dbReference>
<sequence>MKRNEQLFQNYFKKWIETYKQNYVTPVTYRKWENTERMLKLLAPQLKVTQLTRRSYQQLLSQYAETHEHQTCMDFHHQLKCVIQDILDEGLIKRDPTLRAVIGGTRHREHKIKFLQPEELEKLLQDLNLGKELDYDYMILLLAKTGLRFAEALGLTPADFDFDSLTLRINKTWDYKSATGKFAPTKNKSSVRTIALDYKTAAKFAMLIQNFPKNKPIFVPDGKRIYNETINDILKRHCENAGVPVISAHGLRHTHASLLIGKGINLQAVAKRLGHSSSLTTQKVYIHLLKDTETSADAKIGQLMAAL</sequence>
<dbReference type="PROSITE" id="PS51898">
    <property type="entry name" value="TYR_RECOMBINASE"/>
    <property type="match status" value="1"/>
</dbReference>
<evidence type="ECO:0000256" key="2">
    <source>
        <dbReference type="ARBA" id="ARBA00023172"/>
    </source>
</evidence>
<evidence type="ECO:0000256" key="1">
    <source>
        <dbReference type="ARBA" id="ARBA00023125"/>
    </source>
</evidence>
<dbReference type="GO" id="GO:0006310">
    <property type="term" value="P:DNA recombination"/>
    <property type="evidence" value="ECO:0007669"/>
    <property type="project" value="UniProtKB-KW"/>
</dbReference>
<keyword evidence="2" id="KW-0233">DNA recombination</keyword>
<dbReference type="InterPro" id="IPR050090">
    <property type="entry name" value="Tyrosine_recombinase_XerCD"/>
</dbReference>
<dbReference type="InterPro" id="IPR011010">
    <property type="entry name" value="DNA_brk_join_enz"/>
</dbReference>
<protein>
    <submittedName>
        <fullName evidence="4">Site-specific integrase</fullName>
    </submittedName>
</protein>
<reference evidence="5" key="1">
    <citation type="submission" date="2023-07" db="EMBL/GenBank/DDBJ databases">
        <title>Lacticaseibacillus paracasei KCKM 0992.</title>
        <authorList>
            <person name="Kim T.W."/>
        </authorList>
    </citation>
    <scope>NUCLEOTIDE SEQUENCE [LARGE SCALE GENOMIC DNA]</scope>
    <source>
        <strain evidence="5">KCKM 0992</strain>
    </source>
</reference>
<dbReference type="SUPFAM" id="SSF56349">
    <property type="entry name" value="DNA breaking-rejoining enzymes"/>
    <property type="match status" value="1"/>
</dbReference>
<dbReference type="InterPro" id="IPR010998">
    <property type="entry name" value="Integrase_recombinase_N"/>
</dbReference>
<dbReference type="Gene3D" id="1.10.443.10">
    <property type="entry name" value="Intergrase catalytic core"/>
    <property type="match status" value="1"/>
</dbReference>
<accession>A0ABD5CZS5</accession>
<dbReference type="InterPro" id="IPR002104">
    <property type="entry name" value="Integrase_catalytic"/>
</dbReference>
<comment type="caution">
    <text evidence="4">The sequence shown here is derived from an EMBL/GenBank/DDBJ whole genome shotgun (WGS) entry which is preliminary data.</text>
</comment>
<keyword evidence="1" id="KW-0238">DNA-binding</keyword>
<dbReference type="CDD" id="cd01189">
    <property type="entry name" value="INT_ICEBs1_C_like"/>
    <property type="match status" value="1"/>
</dbReference>
<feature type="domain" description="Tyr recombinase" evidence="3">
    <location>
        <begin position="110"/>
        <end position="300"/>
    </location>
</feature>
<dbReference type="Gene3D" id="1.10.150.130">
    <property type="match status" value="1"/>
</dbReference>
<evidence type="ECO:0000313" key="5">
    <source>
        <dbReference type="Proteomes" id="UP001268544"/>
    </source>
</evidence>
<dbReference type="PANTHER" id="PTHR30349">
    <property type="entry name" value="PHAGE INTEGRASE-RELATED"/>
    <property type="match status" value="1"/>
</dbReference>
<organism evidence="4 5">
    <name type="scientific">Lacticaseibacillus paracasei</name>
    <name type="common">Lactobacillus paracasei</name>
    <dbReference type="NCBI Taxonomy" id="1597"/>
    <lineage>
        <taxon>Bacteria</taxon>
        <taxon>Bacillati</taxon>
        <taxon>Bacillota</taxon>
        <taxon>Bacilli</taxon>
        <taxon>Lactobacillales</taxon>
        <taxon>Lactobacillaceae</taxon>
        <taxon>Lacticaseibacillus</taxon>
    </lineage>
</organism>
<gene>
    <name evidence="4" type="ORF">RF672_10230</name>
</gene>
<dbReference type="Proteomes" id="UP001268544">
    <property type="component" value="Unassembled WGS sequence"/>
</dbReference>
<dbReference type="InterPro" id="IPR013762">
    <property type="entry name" value="Integrase-like_cat_sf"/>
</dbReference>
<evidence type="ECO:0000259" key="3">
    <source>
        <dbReference type="PROSITE" id="PS51898"/>
    </source>
</evidence>
<dbReference type="GO" id="GO:0003677">
    <property type="term" value="F:DNA binding"/>
    <property type="evidence" value="ECO:0007669"/>
    <property type="project" value="UniProtKB-KW"/>
</dbReference>
<name>A0ABD5CZS5_LACPA</name>
<dbReference type="AlphaFoldDB" id="A0ABD5CZS5"/>
<proteinExistence type="predicted"/>
<dbReference type="Pfam" id="PF00589">
    <property type="entry name" value="Phage_integrase"/>
    <property type="match status" value="1"/>
</dbReference>
<evidence type="ECO:0000313" key="4">
    <source>
        <dbReference type="EMBL" id="MDR7624994.1"/>
    </source>
</evidence>